<dbReference type="AlphaFoldDB" id="A0AB39SQ14"/>
<accession>A0AB39SQ14</accession>
<protein>
    <submittedName>
        <fullName evidence="1">Uncharacterized protein</fullName>
    </submittedName>
</protein>
<gene>
    <name evidence="1" type="ORF">AB5J54_01050</name>
</gene>
<dbReference type="RefSeq" id="WP_369141945.1">
    <property type="nucleotide sequence ID" value="NZ_CP163444.1"/>
</dbReference>
<organism evidence="1">
    <name type="scientific">Streptomyces sp. R44</name>
    <dbReference type="NCBI Taxonomy" id="3238633"/>
    <lineage>
        <taxon>Bacteria</taxon>
        <taxon>Bacillati</taxon>
        <taxon>Actinomycetota</taxon>
        <taxon>Actinomycetes</taxon>
        <taxon>Kitasatosporales</taxon>
        <taxon>Streptomycetaceae</taxon>
        <taxon>Streptomyces</taxon>
    </lineage>
</organism>
<evidence type="ECO:0000313" key="1">
    <source>
        <dbReference type="EMBL" id="XDQ69204.1"/>
    </source>
</evidence>
<name>A0AB39SQ14_9ACTN</name>
<proteinExistence type="predicted"/>
<dbReference type="EMBL" id="CP163444">
    <property type="protein sequence ID" value="XDQ69204.1"/>
    <property type="molecule type" value="Genomic_DNA"/>
</dbReference>
<sequence>MRDAQARGNDPLAPTVLSYADADGIGQVSASVGRFPLPLPPQLSQCPDLSEHPFSHCTLTHLEDGATLILDESPADETRPSVGRRWTAVRTDRDGGMVAVAASNTRGDRNPTPSRPTPPLSVRQLTDIAVSTAWKPVLAAVPAPPRGSTSMPSFQYLPAAEVTDVISQNLPGHLRTADRGGAPGYGHLTVDDGRGKCLVAVTVQQWEPDDEALTRVFRGAITEADGVRVKVTRGHPDKGGDGAVLWSVDIWRPDGLRVAVNELNTRAYRLPGTRREPALGIDELKKIALSDAWRTALAGRSSDRTERK</sequence>
<reference evidence="1" key="1">
    <citation type="submission" date="2024-07" db="EMBL/GenBank/DDBJ databases">
        <authorList>
            <person name="Yu S.T."/>
        </authorList>
    </citation>
    <scope>NUCLEOTIDE SEQUENCE</scope>
    <source>
        <strain evidence="1">R44</strain>
    </source>
</reference>